<evidence type="ECO:0000313" key="2">
    <source>
        <dbReference type="Proteomes" id="UP000041314"/>
    </source>
</evidence>
<dbReference type="Proteomes" id="UP000041314">
    <property type="component" value="Unassembled WGS sequence"/>
</dbReference>
<evidence type="ECO:0000313" key="1">
    <source>
        <dbReference type="EMBL" id="CNU40222.1"/>
    </source>
</evidence>
<proteinExistence type="predicted"/>
<accession>A0A655CZZ2</accession>
<name>A0A655CZZ2_SALET</name>
<sequence>MAGRVIVRLANKQAGEQYPVPVAHPGNLDESITDAQYQRHAYRMAKESGLRGKITAQTQPDVAKPV</sequence>
<protein>
    <submittedName>
        <fullName evidence="1">Uncharacterized protein</fullName>
    </submittedName>
</protein>
<gene>
    <name evidence="1" type="ORF">ERS008198_02683</name>
</gene>
<dbReference type="EMBL" id="CQPA01000021">
    <property type="protein sequence ID" value="CNU40222.1"/>
    <property type="molecule type" value="Genomic_DNA"/>
</dbReference>
<organism evidence="1 2">
    <name type="scientific">Salmonella enterica subsp. enterica serovar Bovismorbificans</name>
    <dbReference type="NCBI Taxonomy" id="58097"/>
    <lineage>
        <taxon>Bacteria</taxon>
        <taxon>Pseudomonadati</taxon>
        <taxon>Pseudomonadota</taxon>
        <taxon>Gammaproteobacteria</taxon>
        <taxon>Enterobacterales</taxon>
        <taxon>Enterobacteriaceae</taxon>
        <taxon>Salmonella</taxon>
    </lineage>
</organism>
<reference evidence="1 2" key="1">
    <citation type="submission" date="2015-03" db="EMBL/GenBank/DDBJ databases">
        <authorList>
            <consortium name="Pathogen Informatics"/>
        </authorList>
    </citation>
    <scope>NUCLEOTIDE SEQUENCE [LARGE SCALE GENOMIC DNA]</scope>
    <source>
        <strain evidence="1 2">A1104</strain>
    </source>
</reference>
<dbReference type="AlphaFoldDB" id="A0A655CZZ2"/>